<gene>
    <name evidence="2" type="ORF">J2S43_002243</name>
</gene>
<protein>
    <recommendedName>
        <fullName evidence="4">Secreted protein</fullName>
    </recommendedName>
</protein>
<comment type="caution">
    <text evidence="2">The sequence shown here is derived from an EMBL/GenBank/DDBJ whole genome shotgun (WGS) entry which is preliminary data.</text>
</comment>
<evidence type="ECO:0000313" key="3">
    <source>
        <dbReference type="Proteomes" id="UP001240984"/>
    </source>
</evidence>
<feature type="chain" id="PRO_5045566203" description="Secreted protein" evidence="1">
    <location>
        <begin position="24"/>
        <end position="293"/>
    </location>
</feature>
<keyword evidence="3" id="KW-1185">Reference proteome</keyword>
<proteinExistence type="predicted"/>
<sequence>MSHPKPGLLHILSVVLVVASACSGPDAGATGQDAVTDPPGVTQAFPADVVSLVLPATGAETRGAQGLDAFEQAVAQKVAADCYATHGLRPPDHPPPLFIRLYDVPDLEFIAQHGFNSGAPSGVPAEQPLPMASSDRFAATCQEESEAATRPLRSLTEPLHIEWLKALSTVNASADVQAAYRDLGACFHEHEVRADSEESFFEIADAQSRAAADGAVTSSLATAYATCMRPIEAVREPLRLDSRQRLLADRADQARRLRQELTPLIRELERKHGLTIQFPQVDTEPSTMISATR</sequence>
<dbReference type="RefSeq" id="WP_306828809.1">
    <property type="nucleotide sequence ID" value="NZ_JAUSRA010000001.1"/>
</dbReference>
<dbReference type="EMBL" id="JAUSRA010000001">
    <property type="protein sequence ID" value="MDP9793731.1"/>
    <property type="molecule type" value="Genomic_DNA"/>
</dbReference>
<accession>A0ABT9MRS7</accession>
<feature type="signal peptide" evidence="1">
    <location>
        <begin position="1"/>
        <end position="23"/>
    </location>
</feature>
<dbReference type="Proteomes" id="UP001240984">
    <property type="component" value="Unassembled WGS sequence"/>
</dbReference>
<name>A0ABT9MRS7_9ACTN</name>
<evidence type="ECO:0008006" key="4">
    <source>
        <dbReference type="Google" id="ProtNLM"/>
    </source>
</evidence>
<keyword evidence="1" id="KW-0732">Signal</keyword>
<dbReference type="PROSITE" id="PS51257">
    <property type="entry name" value="PROKAR_LIPOPROTEIN"/>
    <property type="match status" value="1"/>
</dbReference>
<reference evidence="2 3" key="1">
    <citation type="submission" date="2023-07" db="EMBL/GenBank/DDBJ databases">
        <title>Sequencing the genomes of 1000 actinobacteria strains.</title>
        <authorList>
            <person name="Klenk H.-P."/>
        </authorList>
    </citation>
    <scope>NUCLEOTIDE SEQUENCE [LARGE SCALE GENOMIC DNA]</scope>
    <source>
        <strain evidence="2 3">DSM 44710</strain>
    </source>
</reference>
<evidence type="ECO:0000313" key="2">
    <source>
        <dbReference type="EMBL" id="MDP9793731.1"/>
    </source>
</evidence>
<evidence type="ECO:0000256" key="1">
    <source>
        <dbReference type="SAM" id="SignalP"/>
    </source>
</evidence>
<organism evidence="2 3">
    <name type="scientific">Catenuloplanes nepalensis</name>
    <dbReference type="NCBI Taxonomy" id="587533"/>
    <lineage>
        <taxon>Bacteria</taxon>
        <taxon>Bacillati</taxon>
        <taxon>Actinomycetota</taxon>
        <taxon>Actinomycetes</taxon>
        <taxon>Micromonosporales</taxon>
        <taxon>Micromonosporaceae</taxon>
        <taxon>Catenuloplanes</taxon>
    </lineage>
</organism>